<dbReference type="Proteomes" id="UP000042738">
    <property type="component" value="Chromosome"/>
</dbReference>
<feature type="domain" description="Glycosyltransferase RgtA/B/C/D-like" evidence="1">
    <location>
        <begin position="76"/>
        <end position="209"/>
    </location>
</feature>
<dbReference type="EMBL" id="CP050855">
    <property type="protein sequence ID" value="QLH62193.1"/>
    <property type="molecule type" value="Genomic_DNA"/>
</dbReference>
<name>A0A7D5SMN6_9GAMM</name>
<accession>A0A7D5SMN6</accession>
<evidence type="ECO:0000259" key="1">
    <source>
        <dbReference type="Pfam" id="PF13231"/>
    </source>
</evidence>
<proteinExistence type="predicted"/>
<dbReference type="Pfam" id="PF13231">
    <property type="entry name" value="PMT_2"/>
    <property type="match status" value="1"/>
</dbReference>
<dbReference type="AlphaFoldDB" id="A0A7D5SMN6"/>
<dbReference type="GO" id="GO:0016740">
    <property type="term" value="F:transferase activity"/>
    <property type="evidence" value="ECO:0007669"/>
    <property type="project" value="UniProtKB-KW"/>
</dbReference>
<keyword evidence="2" id="KW-0808">Transferase</keyword>
<organism evidence="2 3">
    <name type="scientific">Serratia symbiotica</name>
    <dbReference type="NCBI Taxonomy" id="138074"/>
    <lineage>
        <taxon>Bacteria</taxon>
        <taxon>Pseudomonadati</taxon>
        <taxon>Pseudomonadota</taxon>
        <taxon>Gammaproteobacteria</taxon>
        <taxon>Enterobacterales</taxon>
        <taxon>Yersiniaceae</taxon>
        <taxon>Serratia</taxon>
    </lineage>
</organism>
<gene>
    <name evidence="2" type="ORF">SYMBAF_03470</name>
</gene>
<dbReference type="InterPro" id="IPR038731">
    <property type="entry name" value="RgtA/B/C-like"/>
</dbReference>
<reference evidence="2 3" key="1">
    <citation type="journal article" date="2014" name="Genome Announc.">
        <title>Whole-Genome Sequence of Serratia symbiotica Strain CWBI-2.3T, a Free-Living Symbiont of the Black Bean Aphid Aphis fabae.</title>
        <authorList>
            <person name="Foray V."/>
            <person name="Grigorescu A.S."/>
            <person name="Sabri A."/>
            <person name="Haubruge E."/>
            <person name="Lognay G."/>
            <person name="Francis F."/>
            <person name="Fauconnier M.L."/>
            <person name="Hance T."/>
            <person name="Thonart P."/>
        </authorList>
    </citation>
    <scope>NUCLEOTIDE SEQUENCE [LARGE SCALE GENOMIC DNA]</scope>
    <source>
        <strain evidence="2">CWBI-2.3</strain>
    </source>
</reference>
<evidence type="ECO:0000313" key="3">
    <source>
        <dbReference type="Proteomes" id="UP000042738"/>
    </source>
</evidence>
<protein>
    <submittedName>
        <fullName evidence="2">Glycosyltransferase family 39 protein</fullName>
    </submittedName>
</protein>
<evidence type="ECO:0000313" key="2">
    <source>
        <dbReference type="EMBL" id="QLH62193.1"/>
    </source>
</evidence>
<dbReference type="RefSeq" id="WP_160743759.1">
    <property type="nucleotide sequence ID" value="NZ_CAXKXZ010000014.1"/>
</dbReference>
<dbReference type="GeneID" id="93735581"/>
<sequence length="481" mass="55117">MTYRLLIFWLLCYAAIWTLLTVQLDPTLPYDAVEAYNWGGNAEWGSPKNPWLVGAAMRPAIWLPELPLNIYWYGGHFLAIAIGMLGVWVLARRLSGSTQLAWLALLTLNLSGIINFDIIPYNDNYLLVMLWPWMMLFFHLAITRSTSWWLAFALAAGLAMMAKYSTFALVFFIVLATLLVPSIRRCYRQPQFYLAVAVWLALVLPNLYWLWQHDFAAFKWVDSQTRMQLNFAILLSLLLVFYPLFFLWFILRWAGAVLAWPRDLPLRVLLWVYLLPLGIIACWFSFHVGGRLTEWLQPFLILAPALLVGCVRQPPTRSLRRAMIGLLCIALATCLGYAVVMLANVRNAGQKMVGIKAFSTGIEQRWQQRYGTELRYVGGAYLSQWMMVYANSHPQTITRWSNLARPNIYNAQISFSQIVQHGAVLFGQLGEDCAQTNFGGVLNDWPLMRIDSQQNLPFQADPQASVHMLCVAFVRPQFKER</sequence>